<name>A0ABV3SE97_9HYPH</name>
<dbReference type="Proteomes" id="UP001556692">
    <property type="component" value="Unassembled WGS sequence"/>
</dbReference>
<accession>A0ABV3SE97</accession>
<dbReference type="RefSeq" id="WP_367952882.1">
    <property type="nucleotide sequence ID" value="NZ_JBDPGJ010000001.1"/>
</dbReference>
<feature type="domain" description="DUF1858" evidence="1">
    <location>
        <begin position="6"/>
        <end position="56"/>
    </location>
</feature>
<organism evidence="2 3">
    <name type="scientific">Aquibium pacificus</name>
    <dbReference type="NCBI Taxonomy" id="3153579"/>
    <lineage>
        <taxon>Bacteria</taxon>
        <taxon>Pseudomonadati</taxon>
        <taxon>Pseudomonadota</taxon>
        <taxon>Alphaproteobacteria</taxon>
        <taxon>Hyphomicrobiales</taxon>
        <taxon>Phyllobacteriaceae</taxon>
        <taxon>Aquibium</taxon>
    </lineage>
</organism>
<proteinExistence type="predicted"/>
<dbReference type="InterPro" id="IPR023883">
    <property type="entry name" value="CHP03980_redox-disulphide"/>
</dbReference>
<dbReference type="SUPFAM" id="SSF140683">
    <property type="entry name" value="SP0561-like"/>
    <property type="match status" value="1"/>
</dbReference>
<evidence type="ECO:0000313" key="3">
    <source>
        <dbReference type="Proteomes" id="UP001556692"/>
    </source>
</evidence>
<dbReference type="InterPro" id="IPR038062">
    <property type="entry name" value="ScdA-like_N_sf"/>
</dbReference>
<dbReference type="Pfam" id="PF08984">
    <property type="entry name" value="DUF1858"/>
    <property type="match status" value="1"/>
</dbReference>
<evidence type="ECO:0000313" key="2">
    <source>
        <dbReference type="EMBL" id="MEX0405026.1"/>
    </source>
</evidence>
<comment type="caution">
    <text evidence="2">The sequence shown here is derived from an EMBL/GenBank/DDBJ whole genome shotgun (WGS) entry which is preliminary data.</text>
</comment>
<gene>
    <name evidence="2" type="ORF">ABGN05_05040</name>
</gene>
<dbReference type="PANTHER" id="PTHR39341">
    <property type="entry name" value="BSL7085 PROTEIN"/>
    <property type="match status" value="1"/>
</dbReference>
<dbReference type="PANTHER" id="PTHR39341:SF1">
    <property type="entry name" value="DUF1858 DOMAIN-CONTAINING PROTEIN"/>
    <property type="match status" value="1"/>
</dbReference>
<dbReference type="NCBIfam" id="TIGR03980">
    <property type="entry name" value="prismane_assoc"/>
    <property type="match status" value="1"/>
</dbReference>
<sequence length="86" mass="9461">MKPANIDADMPVDEIMRRWPATIRVFMRRQMLCIGCPIGTFHTIGDACDAHKLDEEAVAKELLSAMRQDAGATAPSAFDTADAREP</sequence>
<keyword evidence="3" id="KW-1185">Reference proteome</keyword>
<dbReference type="EMBL" id="JBDPGJ010000001">
    <property type="protein sequence ID" value="MEX0405026.1"/>
    <property type="molecule type" value="Genomic_DNA"/>
</dbReference>
<dbReference type="Gene3D" id="1.10.3910.10">
    <property type="entry name" value="SP0561-like"/>
    <property type="match status" value="1"/>
</dbReference>
<evidence type="ECO:0000259" key="1">
    <source>
        <dbReference type="Pfam" id="PF08984"/>
    </source>
</evidence>
<dbReference type="InterPro" id="IPR015077">
    <property type="entry name" value="DUF1858"/>
</dbReference>
<protein>
    <submittedName>
        <fullName evidence="2">DUF1858 domain-containing protein</fullName>
    </submittedName>
</protein>
<reference evidence="2 3" key="1">
    <citation type="submission" date="2024-05" db="EMBL/GenBank/DDBJ databases">
        <authorList>
            <person name="Jiang F."/>
        </authorList>
    </citation>
    <scope>NUCLEOTIDE SEQUENCE [LARGE SCALE GENOMIC DNA]</scope>
    <source>
        <strain evidence="2 3">LZ166</strain>
    </source>
</reference>